<keyword evidence="6" id="KW-0812">Transmembrane</keyword>
<dbReference type="NCBIfam" id="NF005826">
    <property type="entry name" value="PRK07718.1"/>
    <property type="match status" value="1"/>
</dbReference>
<evidence type="ECO:0000256" key="9">
    <source>
        <dbReference type="ARBA" id="ARBA00023136"/>
    </source>
</evidence>
<dbReference type="Pfam" id="PF03748">
    <property type="entry name" value="FliL"/>
    <property type="match status" value="1"/>
</dbReference>
<keyword evidence="11" id="KW-0969">Cilium</keyword>
<comment type="caution">
    <text evidence="11">The sequence shown here is derived from an EMBL/GenBank/DDBJ whole genome shotgun (WGS) entry which is preliminary data.</text>
</comment>
<evidence type="ECO:0000256" key="6">
    <source>
        <dbReference type="ARBA" id="ARBA00022692"/>
    </source>
</evidence>
<dbReference type="RefSeq" id="WP_184522289.1">
    <property type="nucleotide sequence ID" value="NZ_JACHGK010000001.1"/>
</dbReference>
<keyword evidence="7 10" id="KW-0283">Flagellar rotation</keyword>
<comment type="subcellular location">
    <subcellularLocation>
        <location evidence="2">Cell membrane</location>
        <topology evidence="2">Single-pass membrane protein</topology>
    </subcellularLocation>
</comment>
<evidence type="ECO:0000256" key="3">
    <source>
        <dbReference type="ARBA" id="ARBA00008281"/>
    </source>
</evidence>
<organism evidence="11 12">
    <name type="scientific">Bacillus benzoevorans</name>
    <dbReference type="NCBI Taxonomy" id="1456"/>
    <lineage>
        <taxon>Bacteria</taxon>
        <taxon>Bacillati</taxon>
        <taxon>Bacillota</taxon>
        <taxon>Bacilli</taxon>
        <taxon>Bacillales</taxon>
        <taxon>Bacillaceae</taxon>
        <taxon>Bacillus</taxon>
    </lineage>
</organism>
<evidence type="ECO:0000256" key="8">
    <source>
        <dbReference type="ARBA" id="ARBA00022989"/>
    </source>
</evidence>
<sequence>MKNKLVMLMMILLVAIALAGAVALVYVLKYTNQEPGSEPSIEQVLDVSVDIPEITTNLASDGFVRISFKIQTDSKKAKKELEQRMFQVNNIIILELSDKTAENIKGREGQKQFEEELKTQINEIMQEGKVEKVYITQFILQ</sequence>
<evidence type="ECO:0000256" key="1">
    <source>
        <dbReference type="ARBA" id="ARBA00002254"/>
    </source>
</evidence>
<proteinExistence type="inferred from homology"/>
<keyword evidence="11" id="KW-0966">Cell projection</keyword>
<keyword evidence="12" id="KW-1185">Reference proteome</keyword>
<evidence type="ECO:0000256" key="10">
    <source>
        <dbReference type="RuleBase" id="RU364125"/>
    </source>
</evidence>
<dbReference type="PANTHER" id="PTHR35091">
    <property type="entry name" value="FLAGELLAR PROTEIN FLIL"/>
    <property type="match status" value="1"/>
</dbReference>
<reference evidence="11 12" key="1">
    <citation type="submission" date="2020-08" db="EMBL/GenBank/DDBJ databases">
        <title>Genomic Encyclopedia of Type Strains, Phase IV (KMG-IV): sequencing the most valuable type-strain genomes for metagenomic binning, comparative biology and taxonomic classification.</title>
        <authorList>
            <person name="Goeker M."/>
        </authorList>
    </citation>
    <scope>NUCLEOTIDE SEQUENCE [LARGE SCALE GENOMIC DNA]</scope>
    <source>
        <strain evidence="11 12">DSM 5391</strain>
    </source>
</reference>
<evidence type="ECO:0000256" key="7">
    <source>
        <dbReference type="ARBA" id="ARBA00022779"/>
    </source>
</evidence>
<keyword evidence="4 10" id="KW-1003">Cell membrane</keyword>
<evidence type="ECO:0000313" key="11">
    <source>
        <dbReference type="EMBL" id="MBB6443851.1"/>
    </source>
</evidence>
<dbReference type="GO" id="GO:0006935">
    <property type="term" value="P:chemotaxis"/>
    <property type="evidence" value="ECO:0007669"/>
    <property type="project" value="UniProtKB-KW"/>
</dbReference>
<dbReference type="PANTHER" id="PTHR35091:SF2">
    <property type="entry name" value="FLAGELLAR PROTEIN FLIL"/>
    <property type="match status" value="1"/>
</dbReference>
<keyword evidence="5 10" id="KW-0145">Chemotaxis</keyword>
<dbReference type="AlphaFoldDB" id="A0A7X0HNH4"/>
<accession>A0A7X0HNH4</accession>
<name>A0A7X0HNH4_9BACI</name>
<dbReference type="GO" id="GO:0005886">
    <property type="term" value="C:plasma membrane"/>
    <property type="evidence" value="ECO:0007669"/>
    <property type="project" value="UniProtKB-SubCell"/>
</dbReference>
<evidence type="ECO:0000256" key="4">
    <source>
        <dbReference type="ARBA" id="ARBA00022475"/>
    </source>
</evidence>
<evidence type="ECO:0000256" key="5">
    <source>
        <dbReference type="ARBA" id="ARBA00022500"/>
    </source>
</evidence>
<gene>
    <name evidence="11" type="ORF">HNR53_000439</name>
</gene>
<protein>
    <recommendedName>
        <fullName evidence="10">Flagellar protein FliL</fullName>
    </recommendedName>
</protein>
<keyword evidence="9 10" id="KW-0472">Membrane</keyword>
<dbReference type="GO" id="GO:0071978">
    <property type="term" value="P:bacterial-type flagellum-dependent swarming motility"/>
    <property type="evidence" value="ECO:0007669"/>
    <property type="project" value="TreeGrafter"/>
</dbReference>
<dbReference type="InterPro" id="IPR005503">
    <property type="entry name" value="FliL"/>
</dbReference>
<dbReference type="GO" id="GO:0009425">
    <property type="term" value="C:bacterial-type flagellum basal body"/>
    <property type="evidence" value="ECO:0007669"/>
    <property type="project" value="InterPro"/>
</dbReference>
<dbReference type="Proteomes" id="UP000531594">
    <property type="component" value="Unassembled WGS sequence"/>
</dbReference>
<evidence type="ECO:0000256" key="2">
    <source>
        <dbReference type="ARBA" id="ARBA00004162"/>
    </source>
</evidence>
<dbReference type="EMBL" id="JACHGK010000001">
    <property type="protein sequence ID" value="MBB6443851.1"/>
    <property type="molecule type" value="Genomic_DNA"/>
</dbReference>
<comment type="function">
    <text evidence="1 10">Controls the rotational direction of flagella during chemotaxis.</text>
</comment>
<comment type="similarity">
    <text evidence="3 10">Belongs to the FliL family.</text>
</comment>
<evidence type="ECO:0000313" key="12">
    <source>
        <dbReference type="Proteomes" id="UP000531594"/>
    </source>
</evidence>
<keyword evidence="8" id="KW-1133">Transmembrane helix</keyword>
<keyword evidence="11" id="KW-0282">Flagellum</keyword>